<dbReference type="InterPro" id="IPR006076">
    <property type="entry name" value="FAD-dep_OxRdtase"/>
</dbReference>
<sequence length="126" mass="12940">MRYVSYWHDTAPRFVGAVEGPIEGHYDVAVVGGGFTGLGAARQLAMAGAKVIVLEAETVGYGASGRNGGHLNNGLAPMMTCPLGAAGGDWAKAEPGVDRATAAAAAVVLSRKFRRVMSPAERATPK</sequence>
<evidence type="ECO:0000313" key="4">
    <source>
        <dbReference type="Proteomes" id="UP000191897"/>
    </source>
</evidence>
<accession>A0A1S7SC27</accession>
<evidence type="ECO:0000259" key="2">
    <source>
        <dbReference type="Pfam" id="PF01266"/>
    </source>
</evidence>
<evidence type="ECO:0000313" key="3">
    <source>
        <dbReference type="EMBL" id="CUX66035.1"/>
    </source>
</evidence>
<dbReference type="AlphaFoldDB" id="A0A1S7SC27"/>
<name>A0A1S7SC27_AGRTU</name>
<keyword evidence="1" id="KW-0560">Oxidoreductase</keyword>
<dbReference type="GO" id="GO:0005737">
    <property type="term" value="C:cytoplasm"/>
    <property type="evidence" value="ECO:0007669"/>
    <property type="project" value="TreeGrafter"/>
</dbReference>
<dbReference type="GO" id="GO:0016491">
    <property type="term" value="F:oxidoreductase activity"/>
    <property type="evidence" value="ECO:0007669"/>
    <property type="project" value="UniProtKB-KW"/>
</dbReference>
<dbReference type="Pfam" id="PF01266">
    <property type="entry name" value="DAO"/>
    <property type="match status" value="1"/>
</dbReference>
<reference evidence="3 4" key="1">
    <citation type="submission" date="2016-01" db="EMBL/GenBank/DDBJ databases">
        <authorList>
            <person name="Oliw E.H."/>
        </authorList>
    </citation>
    <scope>NUCLEOTIDE SEQUENCE [LARGE SCALE GENOMIC DNA]</scope>
    <source>
        <strain evidence="3 4">Kerr 14</strain>
    </source>
</reference>
<dbReference type="SUPFAM" id="SSF51905">
    <property type="entry name" value="FAD/NAD(P)-binding domain"/>
    <property type="match status" value="1"/>
</dbReference>
<feature type="domain" description="FAD dependent oxidoreductase" evidence="2">
    <location>
        <begin position="27"/>
        <end position="76"/>
    </location>
</feature>
<dbReference type="Proteomes" id="UP000191897">
    <property type="component" value="Unassembled WGS sequence"/>
</dbReference>
<dbReference type="EMBL" id="FBWC01000037">
    <property type="protein sequence ID" value="CUX66035.1"/>
    <property type="molecule type" value="Genomic_DNA"/>
</dbReference>
<dbReference type="PANTHER" id="PTHR13847">
    <property type="entry name" value="SARCOSINE DEHYDROGENASE-RELATED"/>
    <property type="match status" value="1"/>
</dbReference>
<protein>
    <submittedName>
        <fullName evidence="3">Glycine/D-amino acid oxidase, deaminating</fullName>
    </submittedName>
</protein>
<organism evidence="3 4">
    <name type="scientific">Agrobacterium tumefaciens str. Kerr 14</name>
    <dbReference type="NCBI Taxonomy" id="1183424"/>
    <lineage>
        <taxon>Bacteria</taxon>
        <taxon>Pseudomonadati</taxon>
        <taxon>Pseudomonadota</taxon>
        <taxon>Alphaproteobacteria</taxon>
        <taxon>Hyphomicrobiales</taxon>
        <taxon>Rhizobiaceae</taxon>
        <taxon>Rhizobium/Agrobacterium group</taxon>
        <taxon>Agrobacterium</taxon>
        <taxon>Agrobacterium tumefaciens complex</taxon>
    </lineage>
</organism>
<dbReference type="Gene3D" id="3.50.50.60">
    <property type="entry name" value="FAD/NAD(P)-binding domain"/>
    <property type="match status" value="1"/>
</dbReference>
<evidence type="ECO:0000256" key="1">
    <source>
        <dbReference type="ARBA" id="ARBA00023002"/>
    </source>
</evidence>
<gene>
    <name evidence="3" type="ORF">AGR4C_pa60054</name>
</gene>
<proteinExistence type="predicted"/>
<dbReference type="PANTHER" id="PTHR13847:SF281">
    <property type="entry name" value="FAD DEPENDENT OXIDOREDUCTASE DOMAIN-CONTAINING PROTEIN"/>
    <property type="match status" value="1"/>
</dbReference>
<dbReference type="InterPro" id="IPR036188">
    <property type="entry name" value="FAD/NAD-bd_sf"/>
</dbReference>